<accession>A0A2U1F7B1</accession>
<proteinExistence type="predicted"/>
<dbReference type="EMBL" id="QEKY01000016">
    <property type="protein sequence ID" value="PVZ08049.1"/>
    <property type="molecule type" value="Genomic_DNA"/>
</dbReference>
<name>A0A2U1F7B1_9PORP</name>
<sequence length="52" mass="5936">MSADYSEMLTLKPFSVDAVWLGEITSRVDMKMRSYTSNFSAFLPIVQHAMCE</sequence>
<gene>
    <name evidence="1" type="ORF">C7382_11633</name>
</gene>
<protein>
    <submittedName>
        <fullName evidence="1">Uncharacterized protein</fullName>
    </submittedName>
</protein>
<evidence type="ECO:0000313" key="1">
    <source>
        <dbReference type="EMBL" id="PVZ08049.1"/>
    </source>
</evidence>
<organism evidence="1 2">
    <name type="scientific">Porphyromonas loveana</name>
    <dbReference type="NCBI Taxonomy" id="1884669"/>
    <lineage>
        <taxon>Bacteria</taxon>
        <taxon>Pseudomonadati</taxon>
        <taxon>Bacteroidota</taxon>
        <taxon>Bacteroidia</taxon>
        <taxon>Bacteroidales</taxon>
        <taxon>Porphyromonadaceae</taxon>
        <taxon>Porphyromonas</taxon>
    </lineage>
</organism>
<dbReference type="AlphaFoldDB" id="A0A2U1F7B1"/>
<evidence type="ECO:0000313" key="2">
    <source>
        <dbReference type="Proteomes" id="UP000245462"/>
    </source>
</evidence>
<reference evidence="1 2" key="1">
    <citation type="submission" date="2018-04" db="EMBL/GenBank/DDBJ databases">
        <title>Genomic Encyclopedia of Type Strains, Phase IV (KMG-IV): sequencing the most valuable type-strain genomes for metagenomic binning, comparative biology and taxonomic classification.</title>
        <authorList>
            <person name="Goeker M."/>
        </authorList>
    </citation>
    <scope>NUCLEOTIDE SEQUENCE [LARGE SCALE GENOMIC DNA]</scope>
    <source>
        <strain evidence="1 2">DSM 28520</strain>
    </source>
</reference>
<keyword evidence="2" id="KW-1185">Reference proteome</keyword>
<comment type="caution">
    <text evidence="1">The sequence shown here is derived from an EMBL/GenBank/DDBJ whole genome shotgun (WGS) entry which is preliminary data.</text>
</comment>
<dbReference type="Proteomes" id="UP000245462">
    <property type="component" value="Unassembled WGS sequence"/>
</dbReference>